<sequence>MINSIENHLLTFKLNEEIGHEVLSSVQEMDPKMNMFFLTDRENLVSDGVVQELDVKGVFIVWNATYVIIDKRSDGTMLFDVHLANLLNVEPAIRKLLELNGFDVCDQSSLTVH</sequence>
<evidence type="ECO:0000313" key="2">
    <source>
        <dbReference type="Proteomes" id="UP000426246"/>
    </source>
</evidence>
<organism evidence="1 2">
    <name type="scientific">Paenibacillus psychroresistens</name>
    <dbReference type="NCBI Taxonomy" id="1778678"/>
    <lineage>
        <taxon>Bacteria</taxon>
        <taxon>Bacillati</taxon>
        <taxon>Bacillota</taxon>
        <taxon>Bacilli</taxon>
        <taxon>Bacillales</taxon>
        <taxon>Paenibacillaceae</taxon>
        <taxon>Paenibacillus</taxon>
    </lineage>
</organism>
<proteinExistence type="predicted"/>
<evidence type="ECO:0000313" key="1">
    <source>
        <dbReference type="EMBL" id="QGQ96088.1"/>
    </source>
</evidence>
<reference evidence="2" key="1">
    <citation type="submission" date="2018-11" db="EMBL/GenBank/DDBJ databases">
        <title>Complete genome sequence of Paenibacillus sp. ML311-T8.</title>
        <authorList>
            <person name="Nam Y.-D."/>
            <person name="Kang J."/>
            <person name="Chung W.-H."/>
            <person name="Park Y.S."/>
        </authorList>
    </citation>
    <scope>NUCLEOTIDE SEQUENCE [LARGE SCALE GENOMIC DNA]</scope>
    <source>
        <strain evidence="2">ML311-T8</strain>
    </source>
</reference>
<protein>
    <submittedName>
        <fullName evidence="1">Uncharacterized protein</fullName>
    </submittedName>
</protein>
<dbReference type="EMBL" id="CP034235">
    <property type="protein sequence ID" value="QGQ96088.1"/>
    <property type="molecule type" value="Genomic_DNA"/>
</dbReference>
<dbReference type="KEGG" id="ppsc:EHS13_14990"/>
<keyword evidence="2" id="KW-1185">Reference proteome</keyword>
<dbReference type="RefSeq" id="WP_155701125.1">
    <property type="nucleotide sequence ID" value="NZ_CP034235.1"/>
</dbReference>
<gene>
    <name evidence="1" type="ORF">EHS13_14990</name>
</gene>
<accession>A0A6B8RL43</accession>
<dbReference type="AlphaFoldDB" id="A0A6B8RL43"/>
<name>A0A6B8RL43_9BACL</name>
<dbReference type="Proteomes" id="UP000426246">
    <property type="component" value="Chromosome"/>
</dbReference>